<dbReference type="SMART" id="SM00304">
    <property type="entry name" value="HAMP"/>
    <property type="match status" value="1"/>
</dbReference>
<comment type="caution">
    <text evidence="20">The sequence shown here is derived from an EMBL/GenBank/DDBJ whole genome shotgun (WGS) entry which is preliminary data.</text>
</comment>
<evidence type="ECO:0000256" key="4">
    <source>
        <dbReference type="ARBA" id="ARBA00022475"/>
    </source>
</evidence>
<dbReference type="PRINTS" id="PR00344">
    <property type="entry name" value="BCTRLSENSOR"/>
</dbReference>
<dbReference type="InterPro" id="IPR005467">
    <property type="entry name" value="His_kinase_dom"/>
</dbReference>
<dbReference type="InterPro" id="IPR003661">
    <property type="entry name" value="HisK_dim/P_dom"/>
</dbReference>
<dbReference type="SUPFAM" id="SSF55874">
    <property type="entry name" value="ATPase domain of HSP90 chaperone/DNA topoisomerase II/histidine kinase"/>
    <property type="match status" value="1"/>
</dbReference>
<dbReference type="PROSITE" id="PS50885">
    <property type="entry name" value="HAMP"/>
    <property type="match status" value="1"/>
</dbReference>
<reference evidence="20" key="1">
    <citation type="submission" date="2024-05" db="EMBL/GenBank/DDBJ databases">
        <title>Metabacillus sp. nov., isolated from the rhizosphere soil of tomato plants.</title>
        <authorList>
            <person name="Ma R."/>
        </authorList>
    </citation>
    <scope>NUCLEOTIDE SEQUENCE</scope>
    <source>
        <strain evidence="20">DBTR6</strain>
    </source>
</reference>
<feature type="domain" description="Histidine kinase" evidence="18">
    <location>
        <begin position="245"/>
        <end position="459"/>
    </location>
</feature>
<dbReference type="SUPFAM" id="SSF158472">
    <property type="entry name" value="HAMP domain-like"/>
    <property type="match status" value="1"/>
</dbReference>
<proteinExistence type="predicted"/>
<keyword evidence="6" id="KW-0808">Transferase</keyword>
<keyword evidence="13" id="KW-0843">Virulence</keyword>
<evidence type="ECO:0000259" key="18">
    <source>
        <dbReference type="PROSITE" id="PS50109"/>
    </source>
</evidence>
<accession>A0ABS7UMW4</accession>
<evidence type="ECO:0000256" key="3">
    <source>
        <dbReference type="ARBA" id="ARBA00012438"/>
    </source>
</evidence>
<dbReference type="InterPro" id="IPR004358">
    <property type="entry name" value="Sig_transdc_His_kin-like_C"/>
</dbReference>
<dbReference type="CDD" id="cd00082">
    <property type="entry name" value="HisKA"/>
    <property type="match status" value="1"/>
</dbReference>
<dbReference type="Pfam" id="PF00672">
    <property type="entry name" value="HAMP"/>
    <property type="match status" value="1"/>
</dbReference>
<dbReference type="InterPro" id="IPR036097">
    <property type="entry name" value="HisK_dim/P_sf"/>
</dbReference>
<evidence type="ECO:0000256" key="1">
    <source>
        <dbReference type="ARBA" id="ARBA00000085"/>
    </source>
</evidence>
<evidence type="ECO:0000256" key="8">
    <source>
        <dbReference type="ARBA" id="ARBA00022741"/>
    </source>
</evidence>
<sequence>MKTLYLRIVVTTIIVMIVSSVVAFIFSNSYYQISLKPFNDQKVTQMVKNIVDFYEKNPNVPMDDYLDHIAALGYQIYLVDQQGHGSFYGGAFRNKEVDRNIIEDVLNGNVYHGISEFPSKAFITGFFDNVLTNTIGMSITVDGEPFALFVRPNINQQFGEMRIFFSVLLILTILLSILFVAVSTRYLVKPIVNLTEATKRISQGKYNFHLNVKRRDEIGTLAENFSKMATSIEQLEEMRQEFVSNVSHEIQSPLASIQGFSQTLQAKNLTEDEQKHYLSIIEDESRRLSQLSKQLLTLASLDKEEMNVEKSTFDVAAQMKQVVFMTEWSWREKELAIDMDLPSILLHADQKLLHQVWTNLLTNSIKYTENGGSISVRMTKHAKECHIEIQDTGIGIAATDLPHIFDRFYKADKSRNRKEGSSGLGLAITKKIIDLHDGKIHVESQLGKGTVFHVYLPTM</sequence>
<dbReference type="CDD" id="cd00075">
    <property type="entry name" value="HATPase"/>
    <property type="match status" value="1"/>
</dbReference>
<keyword evidence="4" id="KW-1003">Cell membrane</keyword>
<comment type="function">
    <text evidence="15">Member of the two-component regulatory system HssS/HssR involved in intracellular heme homeostasis and tempering of staphylococcal virulence. HssS functions as a heme sensor histidine kinase which is autophosphorylated at a histidine residue and transfers its phosphate group to an aspartate residue of HssR. HssR/HssS activates the expression of hrtAB, an efflux pump, in response to extracellular heme, hemin, hemoglobin or blood.</text>
</comment>
<evidence type="ECO:0000256" key="2">
    <source>
        <dbReference type="ARBA" id="ARBA00004651"/>
    </source>
</evidence>
<dbReference type="RefSeq" id="WP_224137299.1">
    <property type="nucleotide sequence ID" value="NZ_JAIQUM010000006.1"/>
</dbReference>
<dbReference type="CDD" id="cd06225">
    <property type="entry name" value="HAMP"/>
    <property type="match status" value="1"/>
</dbReference>
<keyword evidence="12" id="KW-0902">Two-component regulatory system</keyword>
<comment type="catalytic activity">
    <reaction evidence="1">
        <text>ATP + protein L-histidine = ADP + protein N-phospho-L-histidine.</text>
        <dbReference type="EC" id="2.7.13.3"/>
    </reaction>
</comment>
<dbReference type="InterPro" id="IPR003660">
    <property type="entry name" value="HAMP_dom"/>
</dbReference>
<dbReference type="InterPro" id="IPR050398">
    <property type="entry name" value="HssS/ArlS-like"/>
</dbReference>
<dbReference type="Pfam" id="PF00512">
    <property type="entry name" value="HisKA"/>
    <property type="match status" value="1"/>
</dbReference>
<evidence type="ECO:0000256" key="11">
    <source>
        <dbReference type="ARBA" id="ARBA00022989"/>
    </source>
</evidence>
<keyword evidence="5" id="KW-0597">Phosphoprotein</keyword>
<keyword evidence="7 17" id="KW-0812">Transmembrane</keyword>
<evidence type="ECO:0000259" key="19">
    <source>
        <dbReference type="PROSITE" id="PS50885"/>
    </source>
</evidence>
<dbReference type="InterPro" id="IPR003594">
    <property type="entry name" value="HATPase_dom"/>
</dbReference>
<name>A0ABS7UMW4_9BACI</name>
<keyword evidence="21" id="KW-1185">Reference proteome</keyword>
<dbReference type="SMART" id="SM00388">
    <property type="entry name" value="HisKA"/>
    <property type="match status" value="1"/>
</dbReference>
<evidence type="ECO:0000256" key="5">
    <source>
        <dbReference type="ARBA" id="ARBA00022553"/>
    </source>
</evidence>
<dbReference type="PANTHER" id="PTHR45528:SF11">
    <property type="entry name" value="HISTIDINE KINASE"/>
    <property type="match status" value="1"/>
</dbReference>
<dbReference type="EMBL" id="JAIQUM010000006">
    <property type="protein sequence ID" value="MBZ5749516.1"/>
    <property type="molecule type" value="Genomic_DNA"/>
</dbReference>
<protein>
    <recommendedName>
        <fullName evidence="16">Heme sensor protein HssS</fullName>
        <ecNumber evidence="3">2.7.13.3</ecNumber>
    </recommendedName>
</protein>
<comment type="subcellular location">
    <subcellularLocation>
        <location evidence="2">Cell membrane</location>
        <topology evidence="2">Multi-pass membrane protein</topology>
    </subcellularLocation>
</comment>
<dbReference type="Gene3D" id="3.30.565.10">
    <property type="entry name" value="Histidine kinase-like ATPase, C-terminal domain"/>
    <property type="match status" value="1"/>
</dbReference>
<evidence type="ECO:0000256" key="15">
    <source>
        <dbReference type="ARBA" id="ARBA00037219"/>
    </source>
</evidence>
<evidence type="ECO:0000256" key="6">
    <source>
        <dbReference type="ARBA" id="ARBA00022679"/>
    </source>
</evidence>
<dbReference type="Gene3D" id="6.10.340.10">
    <property type="match status" value="1"/>
</dbReference>
<evidence type="ECO:0000313" key="20">
    <source>
        <dbReference type="EMBL" id="MBZ5749516.1"/>
    </source>
</evidence>
<evidence type="ECO:0000256" key="10">
    <source>
        <dbReference type="ARBA" id="ARBA00022840"/>
    </source>
</evidence>
<feature type="transmembrane region" description="Helical" evidence="17">
    <location>
        <begin position="163"/>
        <end position="188"/>
    </location>
</feature>
<evidence type="ECO:0000256" key="9">
    <source>
        <dbReference type="ARBA" id="ARBA00022777"/>
    </source>
</evidence>
<evidence type="ECO:0000256" key="14">
    <source>
        <dbReference type="ARBA" id="ARBA00023136"/>
    </source>
</evidence>
<keyword evidence="9 20" id="KW-0418">Kinase</keyword>
<evidence type="ECO:0000256" key="12">
    <source>
        <dbReference type="ARBA" id="ARBA00023012"/>
    </source>
</evidence>
<evidence type="ECO:0000313" key="21">
    <source>
        <dbReference type="Proteomes" id="UP001165287"/>
    </source>
</evidence>
<evidence type="ECO:0000256" key="17">
    <source>
        <dbReference type="SAM" id="Phobius"/>
    </source>
</evidence>
<dbReference type="InterPro" id="IPR036890">
    <property type="entry name" value="HATPase_C_sf"/>
</dbReference>
<keyword evidence="8" id="KW-0547">Nucleotide-binding</keyword>
<dbReference type="SUPFAM" id="SSF47384">
    <property type="entry name" value="Homodimeric domain of signal transducing histidine kinase"/>
    <property type="match status" value="1"/>
</dbReference>
<gene>
    <name evidence="20" type="ORF">K9V48_04470</name>
</gene>
<dbReference type="Gene3D" id="1.10.287.130">
    <property type="match status" value="1"/>
</dbReference>
<evidence type="ECO:0000256" key="13">
    <source>
        <dbReference type="ARBA" id="ARBA00023026"/>
    </source>
</evidence>
<organism evidence="20 21">
    <name type="scientific">Metabacillus rhizolycopersici</name>
    <dbReference type="NCBI Taxonomy" id="2875709"/>
    <lineage>
        <taxon>Bacteria</taxon>
        <taxon>Bacillati</taxon>
        <taxon>Bacillota</taxon>
        <taxon>Bacilli</taxon>
        <taxon>Bacillales</taxon>
        <taxon>Bacillaceae</taxon>
        <taxon>Metabacillus</taxon>
    </lineage>
</organism>
<dbReference type="PANTHER" id="PTHR45528">
    <property type="entry name" value="SENSOR HISTIDINE KINASE CPXA"/>
    <property type="match status" value="1"/>
</dbReference>
<evidence type="ECO:0000256" key="7">
    <source>
        <dbReference type="ARBA" id="ARBA00022692"/>
    </source>
</evidence>
<keyword evidence="11 17" id="KW-1133">Transmembrane helix</keyword>
<evidence type="ECO:0000256" key="16">
    <source>
        <dbReference type="ARBA" id="ARBA00040841"/>
    </source>
</evidence>
<feature type="domain" description="HAMP" evidence="19">
    <location>
        <begin position="185"/>
        <end position="237"/>
    </location>
</feature>
<dbReference type="SMART" id="SM00387">
    <property type="entry name" value="HATPase_c"/>
    <property type="match status" value="1"/>
</dbReference>
<dbReference type="EC" id="2.7.13.3" evidence="3"/>
<dbReference type="Pfam" id="PF02518">
    <property type="entry name" value="HATPase_c"/>
    <property type="match status" value="1"/>
</dbReference>
<dbReference type="Proteomes" id="UP001165287">
    <property type="component" value="Unassembled WGS sequence"/>
</dbReference>
<feature type="transmembrane region" description="Helical" evidence="17">
    <location>
        <begin position="6"/>
        <end position="26"/>
    </location>
</feature>
<keyword evidence="14 17" id="KW-0472">Membrane</keyword>
<dbReference type="GO" id="GO:0016301">
    <property type="term" value="F:kinase activity"/>
    <property type="evidence" value="ECO:0007669"/>
    <property type="project" value="UniProtKB-KW"/>
</dbReference>
<dbReference type="PROSITE" id="PS50109">
    <property type="entry name" value="HIS_KIN"/>
    <property type="match status" value="1"/>
</dbReference>
<keyword evidence="10" id="KW-0067">ATP-binding</keyword>